<comment type="caution">
    <text evidence="4">The sequence shown here is derived from an EMBL/GenBank/DDBJ whole genome shotgun (WGS) entry which is preliminary data.</text>
</comment>
<dbReference type="SMART" id="SM00062">
    <property type="entry name" value="PBPb"/>
    <property type="match status" value="1"/>
</dbReference>
<dbReference type="Gene3D" id="3.40.190.10">
    <property type="entry name" value="Periplasmic binding protein-like II"/>
    <property type="match status" value="2"/>
</dbReference>
<feature type="chain" id="PRO_5037948281" evidence="2">
    <location>
        <begin position="33"/>
        <end position="338"/>
    </location>
</feature>
<accession>A0A939S5I7</accession>
<organism evidence="4 5">
    <name type="scientific">Leucobacter weissii</name>
    <dbReference type="NCBI Taxonomy" id="1983706"/>
    <lineage>
        <taxon>Bacteria</taxon>
        <taxon>Bacillati</taxon>
        <taxon>Actinomycetota</taxon>
        <taxon>Actinomycetes</taxon>
        <taxon>Micrococcales</taxon>
        <taxon>Microbacteriaceae</taxon>
        <taxon>Leucobacter</taxon>
    </lineage>
</organism>
<feature type="signal peptide" evidence="2">
    <location>
        <begin position="1"/>
        <end position="32"/>
    </location>
</feature>
<evidence type="ECO:0000256" key="1">
    <source>
        <dbReference type="ARBA" id="ARBA00022729"/>
    </source>
</evidence>
<dbReference type="PANTHER" id="PTHR35936:SF17">
    <property type="entry name" value="ARGININE-BINDING EXTRACELLULAR PROTEIN ARTP"/>
    <property type="match status" value="1"/>
</dbReference>
<protein>
    <submittedName>
        <fullName evidence="4">ABC transporter substrate-binding protein</fullName>
    </submittedName>
</protein>
<dbReference type="Pfam" id="PF00497">
    <property type="entry name" value="SBP_bac_3"/>
    <property type="match status" value="1"/>
</dbReference>
<name>A0A939S5I7_9MICO</name>
<sequence length="338" mass="35117">MTIITNGRFRRLSGAAAALLATGALIALTACATPADGDTAAVQDPETSAPESPFDLTSANVDGRVRIDPVPEAVEALEASGFTPIEAGKFTVAVSPYEAPLGLLASDDSRTLIGVEPDIAQLVADGLGLELNPQNVAWADWPLGVESGKYDTVISNVTVTEERKDLFDFAVHRDDVLAFAVKADSDITSISQAEDVAGLKVVVGSGTNQEKVLLGWIEENEKNGLEPGEAVYYDDNAAALLALSSGRVDATLGPNPTAAFQAAVSGETKVVGTLNGGYPENAQIGVATAKGNGLIEPVAIVLNHAIESGDYAKVLERWNLTDEAVDEALINPPGLPRS</sequence>
<proteinExistence type="predicted"/>
<dbReference type="SUPFAM" id="SSF53850">
    <property type="entry name" value="Periplasmic binding protein-like II"/>
    <property type="match status" value="1"/>
</dbReference>
<reference evidence="4" key="1">
    <citation type="submission" date="2021-03" db="EMBL/GenBank/DDBJ databases">
        <title>Leucobacter chromiisoli sp. nov., isolated from chromium-containing soil of chemical plant.</title>
        <authorList>
            <person name="Xu Z."/>
        </authorList>
    </citation>
    <scope>NUCLEOTIDE SEQUENCE</scope>
    <source>
        <strain evidence="4">S27</strain>
    </source>
</reference>
<gene>
    <name evidence="4" type="ORF">J4H92_05360</name>
</gene>
<dbReference type="RefSeq" id="WP_208096896.1">
    <property type="nucleotide sequence ID" value="NZ_JAGDYM010000005.1"/>
</dbReference>
<evidence type="ECO:0000259" key="3">
    <source>
        <dbReference type="SMART" id="SM00062"/>
    </source>
</evidence>
<keyword evidence="5" id="KW-1185">Reference proteome</keyword>
<dbReference type="Proteomes" id="UP000664382">
    <property type="component" value="Unassembled WGS sequence"/>
</dbReference>
<dbReference type="EMBL" id="JAGDYM010000005">
    <property type="protein sequence ID" value="MBO1901374.1"/>
    <property type="molecule type" value="Genomic_DNA"/>
</dbReference>
<evidence type="ECO:0000256" key="2">
    <source>
        <dbReference type="SAM" id="SignalP"/>
    </source>
</evidence>
<dbReference type="PANTHER" id="PTHR35936">
    <property type="entry name" value="MEMBRANE-BOUND LYTIC MUREIN TRANSGLYCOSYLASE F"/>
    <property type="match status" value="1"/>
</dbReference>
<dbReference type="CDD" id="cd01004">
    <property type="entry name" value="PBP2_MidA_like"/>
    <property type="match status" value="1"/>
</dbReference>
<evidence type="ECO:0000313" key="5">
    <source>
        <dbReference type="Proteomes" id="UP000664382"/>
    </source>
</evidence>
<dbReference type="InterPro" id="IPR001638">
    <property type="entry name" value="Solute-binding_3/MltF_N"/>
</dbReference>
<evidence type="ECO:0000313" key="4">
    <source>
        <dbReference type="EMBL" id="MBO1901374.1"/>
    </source>
</evidence>
<feature type="domain" description="Solute-binding protein family 3/N-terminal" evidence="3">
    <location>
        <begin position="89"/>
        <end position="322"/>
    </location>
</feature>
<dbReference type="AlphaFoldDB" id="A0A939S5I7"/>
<keyword evidence="1 2" id="KW-0732">Signal</keyword>